<dbReference type="GO" id="GO:0003924">
    <property type="term" value="F:GTPase activity"/>
    <property type="evidence" value="ECO:0007669"/>
    <property type="project" value="InterPro"/>
</dbReference>
<dbReference type="PANTHER" id="PTHR32120:SF11">
    <property type="entry name" value="SMALL RIBOSOMAL SUBUNIT BIOGENESIS GTPASE RSGA 1, MITOCHONDRIAL-RELATED"/>
    <property type="match status" value="1"/>
</dbReference>
<dbReference type="EMBL" id="SMMG02000007">
    <property type="protein sequence ID" value="KAA3465667.1"/>
    <property type="molecule type" value="Genomic_DNA"/>
</dbReference>
<keyword evidence="2" id="KW-1185">Reference proteome</keyword>
<comment type="caution">
    <text evidence="1">The sequence shown here is derived from an EMBL/GenBank/DDBJ whole genome shotgun (WGS) entry which is preliminary data.</text>
</comment>
<protein>
    <submittedName>
        <fullName evidence="1">Minichromosome maintenance family protein isoform 1</fullName>
    </submittedName>
</protein>
<reference evidence="1" key="1">
    <citation type="submission" date="2019-08" db="EMBL/GenBank/DDBJ databases">
        <authorList>
            <person name="Liu F."/>
        </authorList>
    </citation>
    <scope>NUCLEOTIDE SEQUENCE [LARGE SCALE GENOMIC DNA]</scope>
    <source>
        <strain evidence="1">PA1801</strain>
        <tissue evidence="1">Leaf</tissue>
    </source>
</reference>
<dbReference type="AlphaFoldDB" id="A0A5B6V970"/>
<gene>
    <name evidence="1" type="ORF">EPI10_000811</name>
</gene>
<evidence type="ECO:0000313" key="1">
    <source>
        <dbReference type="EMBL" id="KAA3465667.1"/>
    </source>
</evidence>
<dbReference type="PANTHER" id="PTHR32120">
    <property type="entry name" value="SMALL RIBOSOMAL SUBUNIT BIOGENESIS GTPASE RSGA"/>
    <property type="match status" value="1"/>
</dbReference>
<dbReference type="OrthoDB" id="442158at2759"/>
<evidence type="ECO:0000313" key="2">
    <source>
        <dbReference type="Proteomes" id="UP000325315"/>
    </source>
</evidence>
<name>A0A5B6V970_9ROSI</name>
<proteinExistence type="predicted"/>
<dbReference type="GO" id="GO:0005525">
    <property type="term" value="F:GTP binding"/>
    <property type="evidence" value="ECO:0007669"/>
    <property type="project" value="InterPro"/>
</dbReference>
<dbReference type="InterPro" id="IPR004881">
    <property type="entry name" value="Ribosome_biogen_GTPase_RsgA"/>
</dbReference>
<accession>A0A5B6V970</accession>
<dbReference type="Proteomes" id="UP000325315">
    <property type="component" value="Unassembled WGS sequence"/>
</dbReference>
<organism evidence="1 2">
    <name type="scientific">Gossypium australe</name>
    <dbReference type="NCBI Taxonomy" id="47621"/>
    <lineage>
        <taxon>Eukaryota</taxon>
        <taxon>Viridiplantae</taxon>
        <taxon>Streptophyta</taxon>
        <taxon>Embryophyta</taxon>
        <taxon>Tracheophyta</taxon>
        <taxon>Spermatophyta</taxon>
        <taxon>Magnoliopsida</taxon>
        <taxon>eudicotyledons</taxon>
        <taxon>Gunneridae</taxon>
        <taxon>Pentapetalae</taxon>
        <taxon>rosids</taxon>
        <taxon>malvids</taxon>
        <taxon>Malvales</taxon>
        <taxon>Malvaceae</taxon>
        <taxon>Malvoideae</taxon>
        <taxon>Gossypium</taxon>
    </lineage>
</organism>
<sequence length="106" mass="11534">MLSPSLSQSEAIDTIIVSQANFKCIIIPPYSGPIDGKDSDVKLLCVVGDILKKTKNKVLVGDKVVVGSIKLVERRGVINIMFKQSSKILDPPVANVDHVLLLFTME</sequence>